<dbReference type="SUPFAM" id="SSF56672">
    <property type="entry name" value="DNA/RNA polymerases"/>
    <property type="match status" value="1"/>
</dbReference>
<dbReference type="Pfam" id="PF00078">
    <property type="entry name" value="RVT_1"/>
    <property type="match status" value="1"/>
</dbReference>
<proteinExistence type="predicted"/>
<protein>
    <submittedName>
        <fullName evidence="2">Putative Gag-Pro-Pol polyprotein</fullName>
    </submittedName>
</protein>
<evidence type="ECO:0000259" key="1">
    <source>
        <dbReference type="Pfam" id="PF00078"/>
    </source>
</evidence>
<dbReference type="Gene3D" id="3.10.10.10">
    <property type="entry name" value="HIV Type 1 Reverse Transcriptase, subunit A, domain 1"/>
    <property type="match status" value="1"/>
</dbReference>
<dbReference type="InterPro" id="IPR043128">
    <property type="entry name" value="Rev_trsase/Diguanyl_cyclase"/>
</dbReference>
<name>A0A5J4WP64_9EUKA</name>
<dbReference type="OrthoDB" id="2897838at2759"/>
<accession>A0A5J4WP64</accession>
<gene>
    <name evidence="2" type="ORF">EZS28_007713</name>
</gene>
<dbReference type="AlphaFoldDB" id="A0A5J4WP64"/>
<dbReference type="Gene3D" id="3.30.70.270">
    <property type="match status" value="1"/>
</dbReference>
<dbReference type="Proteomes" id="UP000324800">
    <property type="component" value="Unassembled WGS sequence"/>
</dbReference>
<dbReference type="PANTHER" id="PTHR33050">
    <property type="entry name" value="REVERSE TRANSCRIPTASE DOMAIN-CONTAINING PROTEIN"/>
    <property type="match status" value="1"/>
</dbReference>
<dbReference type="InterPro" id="IPR000477">
    <property type="entry name" value="RT_dom"/>
</dbReference>
<dbReference type="EMBL" id="SNRW01001347">
    <property type="protein sequence ID" value="KAA6396760.1"/>
    <property type="molecule type" value="Genomic_DNA"/>
</dbReference>
<comment type="caution">
    <text evidence="2">The sequence shown here is derived from an EMBL/GenBank/DDBJ whole genome shotgun (WGS) entry which is preliminary data.</text>
</comment>
<dbReference type="InterPro" id="IPR052055">
    <property type="entry name" value="Hepadnavirus_pol/RT"/>
</dbReference>
<dbReference type="InterPro" id="IPR043502">
    <property type="entry name" value="DNA/RNA_pol_sf"/>
</dbReference>
<evidence type="ECO:0000313" key="3">
    <source>
        <dbReference type="Proteomes" id="UP000324800"/>
    </source>
</evidence>
<dbReference type="PANTHER" id="PTHR33050:SF7">
    <property type="entry name" value="RIBONUCLEASE H"/>
    <property type="match status" value="1"/>
</dbReference>
<evidence type="ECO:0000313" key="2">
    <source>
        <dbReference type="EMBL" id="KAA6396760.1"/>
    </source>
</evidence>
<reference evidence="2 3" key="1">
    <citation type="submission" date="2019-03" db="EMBL/GenBank/DDBJ databases">
        <title>Single cell metagenomics reveals metabolic interactions within the superorganism composed of flagellate Streblomastix strix and complex community of Bacteroidetes bacteria on its surface.</title>
        <authorList>
            <person name="Treitli S.C."/>
            <person name="Kolisko M."/>
            <person name="Husnik F."/>
            <person name="Keeling P."/>
            <person name="Hampl V."/>
        </authorList>
    </citation>
    <scope>NUCLEOTIDE SEQUENCE [LARGE SCALE GENOMIC DNA]</scope>
    <source>
        <strain evidence="2">ST1C</strain>
    </source>
</reference>
<feature type="domain" description="Reverse transcriptase" evidence="1">
    <location>
        <begin position="348"/>
        <end position="467"/>
    </location>
</feature>
<organism evidence="2 3">
    <name type="scientific">Streblomastix strix</name>
    <dbReference type="NCBI Taxonomy" id="222440"/>
    <lineage>
        <taxon>Eukaryota</taxon>
        <taxon>Metamonada</taxon>
        <taxon>Preaxostyla</taxon>
        <taxon>Oxymonadida</taxon>
        <taxon>Streblomastigidae</taxon>
        <taxon>Streblomastix</taxon>
    </lineage>
</organism>
<sequence>MEWCQYYNSEIGRQVPADLVFNSMKQLGVGQGEKEPVTPTSQIRGQLLIQQTPATASVIAGRSSQSSLPSRVTLISQPMSLSISQRNQDNQRPQVLVSSSIRPAQLDMYNSMPNLLPFISNTGNKIDIDEFEDVMSVVVSNAQCMVVFDWDPLWLEHLRAEENFVMAIREIERGKDTNEFDSLGINPSLKSTKGVLIRSPVAVTFQDQVAEMQVLQTKEIAQIPLNTCLQAQASVRDSLSLSFNLRNGQDLSWVDFPPHGRGITAAYFNSIQEFQAMDNIILKELRNNMIIKVHPWNAKFYSPIFLFTKSTGGFRKIINCHELNYSLNAPHFKMEDARTWCDLIFPGAFMVTVDLQHAYFHVQVSEEASKWIGFEWRIQTYMQKTLCFGLYTAPYSFTILMRRVLASLRPYFTIMAYLDEVGIIDHSFIEADDTVLYTLKQFFLLGLTVEFDKSKLQPSHKAEYQGFLWDSEAMTMEPIPKRIIMSRKLKQLDRIRISKSEQHNGIRMAEVANDQKRTGATSLNPILLSILQKVEDNYLKIKAIYIRGIYNITANKLSGVVDGADFIPQIDEFATKWNRQSKNYVSWVQDEDTKSTNSLFRTWIILEKTSAILITPDWKTLSVLEELRRLNKECVKLPEINQYCLEGPGMSAANASLPPGRLLAWRI</sequence>